<dbReference type="SUPFAM" id="SSF52540">
    <property type="entry name" value="P-loop containing nucleoside triphosphate hydrolases"/>
    <property type="match status" value="1"/>
</dbReference>
<keyword evidence="2" id="KW-0342">GTP-binding</keyword>
<dbReference type="InterPro" id="IPR027417">
    <property type="entry name" value="P-loop_NTPase"/>
</dbReference>
<dbReference type="Proteomes" id="UP001162156">
    <property type="component" value="Unassembled WGS sequence"/>
</dbReference>
<keyword evidence="4" id="KW-1185">Reference proteome</keyword>
<dbReference type="GO" id="GO:0003924">
    <property type="term" value="F:GTPase activity"/>
    <property type="evidence" value="ECO:0007669"/>
    <property type="project" value="InterPro"/>
</dbReference>
<dbReference type="SMART" id="SM00173">
    <property type="entry name" value="RAS"/>
    <property type="match status" value="1"/>
</dbReference>
<evidence type="ECO:0000313" key="4">
    <source>
        <dbReference type="Proteomes" id="UP001162156"/>
    </source>
</evidence>
<proteinExistence type="predicted"/>
<comment type="caution">
    <text evidence="3">The sequence shown here is derived from an EMBL/GenBank/DDBJ whole genome shotgun (WGS) entry which is preliminary data.</text>
</comment>
<dbReference type="GO" id="GO:0035006">
    <property type="term" value="P:melanization defense response"/>
    <property type="evidence" value="ECO:0007669"/>
    <property type="project" value="UniProtKB-ARBA"/>
</dbReference>
<dbReference type="GO" id="GO:0022412">
    <property type="term" value="P:cellular process involved in reproduction in multicellular organism"/>
    <property type="evidence" value="ECO:0007669"/>
    <property type="project" value="UniProtKB-ARBA"/>
</dbReference>
<dbReference type="SMART" id="SM00175">
    <property type="entry name" value="RAB"/>
    <property type="match status" value="1"/>
</dbReference>
<dbReference type="EMBL" id="JANEYF010004599">
    <property type="protein sequence ID" value="KAJ8930598.1"/>
    <property type="molecule type" value="Genomic_DNA"/>
</dbReference>
<name>A0AAV8WVL9_9CUCU</name>
<dbReference type="SMART" id="SM00174">
    <property type="entry name" value="RHO"/>
    <property type="match status" value="1"/>
</dbReference>
<dbReference type="InterPro" id="IPR001806">
    <property type="entry name" value="Small_GTPase"/>
</dbReference>
<keyword evidence="1" id="KW-0547">Nucleotide-binding</keyword>
<evidence type="ECO:0000256" key="2">
    <source>
        <dbReference type="ARBA" id="ARBA00023134"/>
    </source>
</evidence>
<evidence type="ECO:0000313" key="3">
    <source>
        <dbReference type="EMBL" id="KAJ8930598.1"/>
    </source>
</evidence>
<dbReference type="GO" id="GO:0001667">
    <property type="term" value="P:ameboidal-type cell migration"/>
    <property type="evidence" value="ECO:0007669"/>
    <property type="project" value="UniProtKB-ARBA"/>
</dbReference>
<dbReference type="Pfam" id="PF00071">
    <property type="entry name" value="Ras"/>
    <property type="match status" value="1"/>
</dbReference>
<reference evidence="3" key="1">
    <citation type="journal article" date="2023" name="Insect Mol. Biol.">
        <title>Genome sequencing provides insights into the evolution of gene families encoding plant cell wall-degrading enzymes in longhorned beetles.</title>
        <authorList>
            <person name="Shin N.R."/>
            <person name="Okamura Y."/>
            <person name="Kirsch R."/>
            <person name="Pauchet Y."/>
        </authorList>
    </citation>
    <scope>NUCLEOTIDE SEQUENCE</scope>
    <source>
        <strain evidence="3">RBIC_L_NR</strain>
    </source>
</reference>
<sequence length="186" mass="21408">MLKGCAQEILAHYQYCKKQFWSVMISTKKKIEMSSNIIRITVVGDGDTGKHVCSLCIKTKDLMTDTSLQLEFHSIRFDVYSMNIPINAIEYKIILSDTAGQEEFDKLRRLAYKDVTTKSDLRTNSHRHVRTEEGEKLARDIGANGFIENSSKTQRNIDATFQMAILAAISKENFLKKKRRSDCWFL</sequence>
<organism evidence="3 4">
    <name type="scientific">Rhamnusium bicolor</name>
    <dbReference type="NCBI Taxonomy" id="1586634"/>
    <lineage>
        <taxon>Eukaryota</taxon>
        <taxon>Metazoa</taxon>
        <taxon>Ecdysozoa</taxon>
        <taxon>Arthropoda</taxon>
        <taxon>Hexapoda</taxon>
        <taxon>Insecta</taxon>
        <taxon>Pterygota</taxon>
        <taxon>Neoptera</taxon>
        <taxon>Endopterygota</taxon>
        <taxon>Coleoptera</taxon>
        <taxon>Polyphaga</taxon>
        <taxon>Cucujiformia</taxon>
        <taxon>Chrysomeloidea</taxon>
        <taxon>Cerambycidae</taxon>
        <taxon>Lepturinae</taxon>
        <taxon>Rhagiini</taxon>
        <taxon>Rhamnusium</taxon>
    </lineage>
</organism>
<dbReference type="GO" id="GO:0003006">
    <property type="term" value="P:developmental process involved in reproduction"/>
    <property type="evidence" value="ECO:0007669"/>
    <property type="project" value="UniProtKB-ARBA"/>
</dbReference>
<dbReference type="Gene3D" id="3.40.50.300">
    <property type="entry name" value="P-loop containing nucleotide triphosphate hydrolases"/>
    <property type="match status" value="2"/>
</dbReference>
<gene>
    <name evidence="3" type="ORF">NQ314_016580</name>
</gene>
<dbReference type="AlphaFoldDB" id="A0AAV8WVL9"/>
<accession>A0AAV8WVL9</accession>
<dbReference type="GO" id="GO:0005525">
    <property type="term" value="F:GTP binding"/>
    <property type="evidence" value="ECO:0007669"/>
    <property type="project" value="UniProtKB-KW"/>
</dbReference>
<dbReference type="InterPro" id="IPR003578">
    <property type="entry name" value="Small_GTPase_Rho"/>
</dbReference>
<protein>
    <submittedName>
        <fullName evidence="3">Uncharacterized protein</fullName>
    </submittedName>
</protein>
<dbReference type="GO" id="GO:0007264">
    <property type="term" value="P:small GTPase-mediated signal transduction"/>
    <property type="evidence" value="ECO:0007669"/>
    <property type="project" value="InterPro"/>
</dbReference>
<evidence type="ECO:0000256" key="1">
    <source>
        <dbReference type="ARBA" id="ARBA00022741"/>
    </source>
</evidence>
<dbReference type="PANTHER" id="PTHR24072">
    <property type="entry name" value="RHO FAMILY GTPASE"/>
    <property type="match status" value="1"/>
</dbReference>
<dbReference type="GO" id="GO:0035099">
    <property type="term" value="P:hemocyte migration"/>
    <property type="evidence" value="ECO:0007669"/>
    <property type="project" value="UniProtKB-ARBA"/>
</dbReference>